<dbReference type="EMBL" id="CP019630">
    <property type="protein sequence ID" value="AQQ05662.1"/>
    <property type="molecule type" value="Genomic_DNA"/>
</dbReference>
<evidence type="ECO:0000313" key="1">
    <source>
        <dbReference type="EMBL" id="AQQ05662.1"/>
    </source>
</evidence>
<reference evidence="1 2" key="1">
    <citation type="submission" date="2017-02" db="EMBL/GenBank/DDBJ databases">
        <authorList>
            <person name="Jeong S."/>
        </authorList>
    </citation>
    <scope>NUCLEOTIDE SEQUENCE [LARGE SCALE GENOMIC DNA]</scope>
    <source>
        <strain evidence="1 2">RMAR6-6</strain>
    </source>
</reference>
<keyword evidence="2" id="KW-1185">Reference proteome</keyword>
<evidence type="ECO:0000313" key="2">
    <source>
        <dbReference type="Proteomes" id="UP000188174"/>
    </source>
</evidence>
<accession>A0ABM6I5H7</accession>
<proteinExistence type="predicted"/>
<dbReference type="Proteomes" id="UP000188174">
    <property type="component" value="Chromosome"/>
</dbReference>
<sequence>MGGLRFSCQEQAGFHSIPPTGLSGRLGESILLGLAPLNRKPIEGLYTNAISLVAEVIEAKTKQFTLCGEIVQSAFGTPPADERDGKALRTILALGRQDIDSCGLTAAPEIKVLGASGDHLILDTGKHGATVGSEITFRLNYSALLRAMTSPFIVKTHTLPTKHGAFATWIVHTPQSSEELHQWH</sequence>
<name>A0ABM6I5H7_9HYPH</name>
<gene>
    <name evidence="1" type="ORF">B0E33_20560</name>
</gene>
<organism evidence="1 2">
    <name type="scientific">Roseibium algicola</name>
    <dbReference type="NCBI Taxonomy" id="2857014"/>
    <lineage>
        <taxon>Bacteria</taxon>
        <taxon>Pseudomonadati</taxon>
        <taxon>Pseudomonadota</taxon>
        <taxon>Alphaproteobacteria</taxon>
        <taxon>Hyphomicrobiales</taxon>
        <taxon>Stappiaceae</taxon>
        <taxon>Roseibium</taxon>
    </lineage>
</organism>
<protein>
    <submittedName>
        <fullName evidence="1">Uncharacterized protein</fullName>
    </submittedName>
</protein>